<evidence type="ECO:0000313" key="3">
    <source>
        <dbReference type="EMBL" id="SMP77378.1"/>
    </source>
</evidence>
<keyword evidence="4" id="KW-1185">Reference proteome</keyword>
<feature type="compositionally biased region" description="Low complexity" evidence="1">
    <location>
        <begin position="51"/>
        <end position="61"/>
    </location>
</feature>
<dbReference type="EMBL" id="FXUL01000026">
    <property type="protein sequence ID" value="SMP77378.1"/>
    <property type="molecule type" value="Genomic_DNA"/>
</dbReference>
<sequence length="265" mass="27386">MSSTINYHPVVRACIAIAACAVVSACVAQTPAPLRPEASAAAGRPPAPDSAAPGREAGAGPARPPLPDGPAARREAGTQPRQTRLEGSIARFVINPEGSVDGFVLKDGTLVHFPPHMGKQVVDSFRVGAPVSLIGMRSASGDLRAEQIVHPDSGVRLADQPPAPDAVRLPPPAPRGAGLVRLDVSGIVDRMTTAPRGEPDGVMLRDGTVIKLTPPSAQQFSGLLQPGTSVEAQGYGSQNQYGRALQATAFGASGKLRPLYNQQPN</sequence>
<evidence type="ECO:0000256" key="1">
    <source>
        <dbReference type="SAM" id="MobiDB-lite"/>
    </source>
</evidence>
<feature type="region of interest" description="Disordered" evidence="1">
    <location>
        <begin position="36"/>
        <end position="90"/>
    </location>
</feature>
<evidence type="ECO:0000313" key="4">
    <source>
        <dbReference type="Proteomes" id="UP001158049"/>
    </source>
</evidence>
<evidence type="ECO:0008006" key="5">
    <source>
        <dbReference type="Google" id="ProtNLM"/>
    </source>
</evidence>
<gene>
    <name evidence="3" type="ORF">SAMN06295970_12673</name>
</gene>
<feature type="signal peptide" evidence="2">
    <location>
        <begin position="1"/>
        <end position="28"/>
    </location>
</feature>
<proteinExistence type="predicted"/>
<protein>
    <recommendedName>
        <fullName evidence="5">Secreted protein</fullName>
    </recommendedName>
</protein>
<reference evidence="3 4" key="1">
    <citation type="submission" date="2017-05" db="EMBL/GenBank/DDBJ databases">
        <authorList>
            <person name="Varghese N."/>
            <person name="Submissions S."/>
        </authorList>
    </citation>
    <scope>NUCLEOTIDE SEQUENCE [LARGE SCALE GENOMIC DNA]</scope>
    <source>
        <strain evidence="3 4">DSM 26001</strain>
    </source>
</reference>
<accession>A0ABY1QRT5</accession>
<name>A0ABY1QRT5_9BURK</name>
<organism evidence="3 4">
    <name type="scientific">Noviherbaspirillum suwonense</name>
    <dbReference type="NCBI Taxonomy" id="1224511"/>
    <lineage>
        <taxon>Bacteria</taxon>
        <taxon>Pseudomonadati</taxon>
        <taxon>Pseudomonadota</taxon>
        <taxon>Betaproteobacteria</taxon>
        <taxon>Burkholderiales</taxon>
        <taxon>Oxalobacteraceae</taxon>
        <taxon>Noviherbaspirillum</taxon>
    </lineage>
</organism>
<dbReference type="RefSeq" id="WP_283444939.1">
    <property type="nucleotide sequence ID" value="NZ_FXUL01000026.1"/>
</dbReference>
<dbReference type="Proteomes" id="UP001158049">
    <property type="component" value="Unassembled WGS sequence"/>
</dbReference>
<evidence type="ECO:0000256" key="2">
    <source>
        <dbReference type="SAM" id="SignalP"/>
    </source>
</evidence>
<keyword evidence="2" id="KW-0732">Signal</keyword>
<feature type="chain" id="PRO_5045660242" description="Secreted protein" evidence="2">
    <location>
        <begin position="29"/>
        <end position="265"/>
    </location>
</feature>
<comment type="caution">
    <text evidence="3">The sequence shown here is derived from an EMBL/GenBank/DDBJ whole genome shotgun (WGS) entry which is preliminary data.</text>
</comment>